<keyword evidence="3" id="KW-0055">Arginine biosynthesis</keyword>
<keyword evidence="5" id="KW-0808">Transferase</keyword>
<dbReference type="GO" id="GO:0003991">
    <property type="term" value="F:acetylglutamate kinase activity"/>
    <property type="evidence" value="ECO:0007669"/>
    <property type="project" value="UniProtKB-EC"/>
</dbReference>
<comment type="catalytic activity">
    <reaction evidence="9">
        <text>N-acetyl-L-glutamate + ATP = N-acetyl-L-glutamyl 5-phosphate + ADP</text>
        <dbReference type="Rhea" id="RHEA:14629"/>
        <dbReference type="ChEBI" id="CHEBI:30616"/>
        <dbReference type="ChEBI" id="CHEBI:44337"/>
        <dbReference type="ChEBI" id="CHEBI:57936"/>
        <dbReference type="ChEBI" id="CHEBI:456216"/>
        <dbReference type="EC" id="2.7.2.8"/>
    </reaction>
</comment>
<comment type="caution">
    <text evidence="11">The sequence shown here is derived from an EMBL/GenBank/DDBJ whole genome shotgun (WGS) entry which is preliminary data.</text>
</comment>
<dbReference type="PRINTS" id="PR00474">
    <property type="entry name" value="GLU5KINASE"/>
</dbReference>
<keyword evidence="6" id="KW-0547">Nucleotide-binding</keyword>
<sequence length="283" mass="30381">MEEATKKAQVLVEALPYILNFQGKFSVVKYGGSVMRESRLSRVVLEDIVFMSAVGMKVVLVHGGGDRISEALSKKGLKSHFVEGLRYTDAEMIAVIKDVLLSISEELASLIGELGGKAKIVFPEEKVVKAIKFTLPETDLGLVGEIKEVNRSYFEDICKDPVIPIVPPVAYGADGLFYNINADSAASKIATSLSAVKLVFLTDTQGIMRDKTKSEGLISVLRPFQAKSLIEEGVITSGMVPKVLAGLSAMESGVAKVHSVSGHISHALLLEIFTTQGVGTEIV</sequence>
<dbReference type="Gene3D" id="3.40.1160.10">
    <property type="entry name" value="Acetylglutamate kinase-like"/>
    <property type="match status" value="1"/>
</dbReference>
<dbReference type="PIRSF" id="PIRSF000728">
    <property type="entry name" value="NAGK"/>
    <property type="match status" value="1"/>
</dbReference>
<evidence type="ECO:0000256" key="1">
    <source>
        <dbReference type="ARBA" id="ARBA00004828"/>
    </source>
</evidence>
<evidence type="ECO:0000256" key="4">
    <source>
        <dbReference type="ARBA" id="ARBA00022605"/>
    </source>
</evidence>
<evidence type="ECO:0000256" key="5">
    <source>
        <dbReference type="ARBA" id="ARBA00022679"/>
    </source>
</evidence>
<dbReference type="InterPro" id="IPR001048">
    <property type="entry name" value="Asp/Glu/Uridylate_kinase"/>
</dbReference>
<evidence type="ECO:0000313" key="11">
    <source>
        <dbReference type="EMBL" id="PIP16222.1"/>
    </source>
</evidence>
<gene>
    <name evidence="11" type="primary">argB</name>
    <name evidence="11" type="ORF">COX46_03560</name>
</gene>
<comment type="pathway">
    <text evidence="1">Amino-acid biosynthesis; L-arginine biosynthesis; N(2)-acetyl-L-ornithine from L-glutamate: step 2/4.</text>
</comment>
<dbReference type="InterPro" id="IPR036393">
    <property type="entry name" value="AceGlu_kinase-like_sf"/>
</dbReference>
<keyword evidence="8" id="KW-0067">ATP-binding</keyword>
<dbReference type="EC" id="2.7.2.8" evidence="2"/>
<dbReference type="InterPro" id="IPR037528">
    <property type="entry name" value="ArgB"/>
</dbReference>
<dbReference type="FunFam" id="3.40.1160.10:FF:000004">
    <property type="entry name" value="Acetylglutamate kinase"/>
    <property type="match status" value="1"/>
</dbReference>
<dbReference type="NCBIfam" id="TIGR00761">
    <property type="entry name" value="argB"/>
    <property type="match status" value="1"/>
</dbReference>
<evidence type="ECO:0000259" key="10">
    <source>
        <dbReference type="Pfam" id="PF00696"/>
    </source>
</evidence>
<dbReference type="PANTHER" id="PTHR23342:SF0">
    <property type="entry name" value="N-ACETYLGLUTAMATE SYNTHASE, MITOCHONDRIAL"/>
    <property type="match status" value="1"/>
</dbReference>
<evidence type="ECO:0000256" key="6">
    <source>
        <dbReference type="ARBA" id="ARBA00022741"/>
    </source>
</evidence>
<dbReference type="AlphaFoldDB" id="A0A2G9YAI6"/>
<proteinExistence type="inferred from homology"/>
<evidence type="ECO:0000256" key="3">
    <source>
        <dbReference type="ARBA" id="ARBA00022571"/>
    </source>
</evidence>
<dbReference type="EMBL" id="PCRF01000171">
    <property type="protein sequence ID" value="PIP16222.1"/>
    <property type="molecule type" value="Genomic_DNA"/>
</dbReference>
<evidence type="ECO:0000256" key="9">
    <source>
        <dbReference type="ARBA" id="ARBA00048141"/>
    </source>
</evidence>
<dbReference type="GO" id="GO:0005524">
    <property type="term" value="F:ATP binding"/>
    <property type="evidence" value="ECO:0007669"/>
    <property type="project" value="UniProtKB-KW"/>
</dbReference>
<feature type="domain" description="Aspartate/glutamate/uridylate kinase" evidence="10">
    <location>
        <begin position="25"/>
        <end position="258"/>
    </location>
</feature>
<dbReference type="HAMAP" id="MF_00082">
    <property type="entry name" value="ArgB"/>
    <property type="match status" value="1"/>
</dbReference>
<dbReference type="GO" id="GO:0005737">
    <property type="term" value="C:cytoplasm"/>
    <property type="evidence" value="ECO:0007669"/>
    <property type="project" value="InterPro"/>
</dbReference>
<name>A0A2G9YAI6_9BACT</name>
<keyword evidence="4" id="KW-0028">Amino-acid biosynthesis</keyword>
<reference evidence="11 12" key="1">
    <citation type="submission" date="2017-09" db="EMBL/GenBank/DDBJ databases">
        <title>Depth-based differentiation of microbial function through sediment-hosted aquifers and enrichment of novel symbionts in the deep terrestrial subsurface.</title>
        <authorList>
            <person name="Probst A.J."/>
            <person name="Ladd B."/>
            <person name="Jarett J.K."/>
            <person name="Geller-Mcgrath D.E."/>
            <person name="Sieber C.M."/>
            <person name="Emerson J.B."/>
            <person name="Anantharaman K."/>
            <person name="Thomas B.C."/>
            <person name="Malmstrom R."/>
            <person name="Stieglmeier M."/>
            <person name="Klingl A."/>
            <person name="Woyke T."/>
            <person name="Ryan C.M."/>
            <person name="Banfield J.F."/>
        </authorList>
    </citation>
    <scope>NUCLEOTIDE SEQUENCE [LARGE SCALE GENOMIC DNA]</scope>
    <source>
        <strain evidence="11">CG23_combo_of_CG06-09_8_20_14_all_48_7</strain>
    </source>
</reference>
<dbReference type="InterPro" id="IPR004662">
    <property type="entry name" value="AcgluKinase_fam"/>
</dbReference>
<dbReference type="Proteomes" id="UP000230392">
    <property type="component" value="Unassembled WGS sequence"/>
</dbReference>
<evidence type="ECO:0000256" key="2">
    <source>
        <dbReference type="ARBA" id="ARBA00013065"/>
    </source>
</evidence>
<organism evidence="11 12">
    <name type="scientific">bacterium (Candidatus Ratteibacteria) CG23_combo_of_CG06-09_8_20_14_all_48_7</name>
    <dbReference type="NCBI Taxonomy" id="2014292"/>
    <lineage>
        <taxon>Bacteria</taxon>
        <taxon>Candidatus Ratteibacteria</taxon>
    </lineage>
</organism>
<dbReference type="PANTHER" id="PTHR23342">
    <property type="entry name" value="N-ACETYLGLUTAMATE SYNTHASE"/>
    <property type="match status" value="1"/>
</dbReference>
<feature type="non-terminal residue" evidence="11">
    <location>
        <position position="283"/>
    </location>
</feature>
<dbReference type="Pfam" id="PF00696">
    <property type="entry name" value="AA_kinase"/>
    <property type="match status" value="1"/>
</dbReference>
<dbReference type="GO" id="GO:0006526">
    <property type="term" value="P:L-arginine biosynthetic process"/>
    <property type="evidence" value="ECO:0007669"/>
    <property type="project" value="UniProtKB-KW"/>
</dbReference>
<evidence type="ECO:0000256" key="8">
    <source>
        <dbReference type="ARBA" id="ARBA00022840"/>
    </source>
</evidence>
<keyword evidence="7 11" id="KW-0418">Kinase</keyword>
<accession>A0A2G9YAI6</accession>
<protein>
    <recommendedName>
        <fullName evidence="2">acetylglutamate kinase</fullName>
        <ecNumber evidence="2">2.7.2.8</ecNumber>
    </recommendedName>
</protein>
<dbReference type="InterPro" id="IPR001057">
    <property type="entry name" value="Glu/AcGlu_kinase"/>
</dbReference>
<evidence type="ECO:0000313" key="12">
    <source>
        <dbReference type="Proteomes" id="UP000230392"/>
    </source>
</evidence>
<dbReference type="SUPFAM" id="SSF53633">
    <property type="entry name" value="Carbamate kinase-like"/>
    <property type="match status" value="1"/>
</dbReference>
<evidence type="ECO:0000256" key="7">
    <source>
        <dbReference type="ARBA" id="ARBA00022777"/>
    </source>
</evidence>